<name>G7DSR4_MIXOS</name>
<comment type="caution">
    <text evidence="2">The sequence shown here is derived from an EMBL/GenBank/DDBJ whole genome shotgun (WGS) entry which is preliminary data.</text>
</comment>
<accession>G7DSR4</accession>
<feature type="transmembrane region" description="Helical" evidence="1">
    <location>
        <begin position="17"/>
        <end position="37"/>
    </location>
</feature>
<evidence type="ECO:0000313" key="2">
    <source>
        <dbReference type="EMBL" id="GAA93622.1"/>
    </source>
</evidence>
<gene>
    <name evidence="2" type="primary">Mo00266</name>
    <name evidence="2" type="ORF">E5Q_00266</name>
</gene>
<feature type="transmembrane region" description="Helical" evidence="1">
    <location>
        <begin position="49"/>
        <end position="69"/>
    </location>
</feature>
<reference evidence="2 3" key="1">
    <citation type="journal article" date="2011" name="J. Gen. Appl. Microbiol.">
        <title>Draft genome sequencing of the enigmatic basidiomycete Mixia osmundae.</title>
        <authorList>
            <person name="Nishida H."/>
            <person name="Nagatsuka Y."/>
            <person name="Sugiyama J."/>
        </authorList>
    </citation>
    <scope>NUCLEOTIDE SEQUENCE [LARGE SCALE GENOMIC DNA]</scope>
    <source>
        <strain evidence="3">CBS 9802 / IAM 14324 / JCM 22182 / KY 12970</strain>
    </source>
</reference>
<dbReference type="RefSeq" id="XP_014570465.1">
    <property type="nucleotide sequence ID" value="XM_014714979.1"/>
</dbReference>
<keyword evidence="1" id="KW-1133">Transmembrane helix</keyword>
<feature type="transmembrane region" description="Helical" evidence="1">
    <location>
        <begin position="81"/>
        <end position="102"/>
    </location>
</feature>
<dbReference type="OMA" id="IMIVELQ"/>
<dbReference type="EMBL" id="BABT02000008">
    <property type="protein sequence ID" value="GAA93622.1"/>
    <property type="molecule type" value="Genomic_DNA"/>
</dbReference>
<dbReference type="HOGENOM" id="CLU_1408986_0_0_1"/>
<proteinExistence type="predicted"/>
<sequence>MWCNNCFCLFPLRSGSICLAILILIEAVLGAIFLLKYGDFYFSRYPEPLVFACTSFASAAMASLMTLGFAQSSWMLTRLAFYLWPASILLSAIRAILVIFLLNSNVAVITWECVNDGVLWPNATISSNSTATIAVLNMTAVALLPTTKLPSQLCASPHKVYIGMFLGLLADLALQIYAYFLTWQFLGDIKRYFAIASGFPGAFQSF</sequence>
<keyword evidence="1" id="KW-0812">Transmembrane</keyword>
<dbReference type="AlphaFoldDB" id="G7DSR4"/>
<feature type="transmembrane region" description="Helical" evidence="1">
    <location>
        <begin position="160"/>
        <end position="181"/>
    </location>
</feature>
<evidence type="ECO:0008006" key="4">
    <source>
        <dbReference type="Google" id="ProtNLM"/>
    </source>
</evidence>
<reference evidence="2 3" key="2">
    <citation type="journal article" date="2012" name="Open Biol.">
        <title>Characteristics of nucleosomes and linker DNA regions on the genome of the basidiomycete Mixia osmundae revealed by mono- and dinucleosome mapping.</title>
        <authorList>
            <person name="Nishida H."/>
            <person name="Kondo S."/>
            <person name="Matsumoto T."/>
            <person name="Suzuki Y."/>
            <person name="Yoshikawa H."/>
            <person name="Taylor T.D."/>
            <person name="Sugiyama J."/>
        </authorList>
    </citation>
    <scope>NUCLEOTIDE SEQUENCE [LARGE SCALE GENOMIC DNA]</scope>
    <source>
        <strain evidence="3">CBS 9802 / IAM 14324 / JCM 22182 / KY 12970</strain>
    </source>
</reference>
<keyword evidence="3" id="KW-1185">Reference proteome</keyword>
<evidence type="ECO:0000256" key="1">
    <source>
        <dbReference type="SAM" id="Phobius"/>
    </source>
</evidence>
<keyword evidence="1" id="KW-0472">Membrane</keyword>
<organism evidence="2 3">
    <name type="scientific">Mixia osmundae (strain CBS 9802 / IAM 14324 / JCM 22182 / KY 12970)</name>
    <dbReference type="NCBI Taxonomy" id="764103"/>
    <lineage>
        <taxon>Eukaryota</taxon>
        <taxon>Fungi</taxon>
        <taxon>Dikarya</taxon>
        <taxon>Basidiomycota</taxon>
        <taxon>Pucciniomycotina</taxon>
        <taxon>Mixiomycetes</taxon>
        <taxon>Mixiales</taxon>
        <taxon>Mixiaceae</taxon>
        <taxon>Mixia</taxon>
    </lineage>
</organism>
<dbReference type="InParanoid" id="G7DSR4"/>
<protein>
    <recommendedName>
        <fullName evidence="4">MARVEL domain-containing protein</fullName>
    </recommendedName>
</protein>
<dbReference type="STRING" id="764103.G7DSR4"/>
<evidence type="ECO:0000313" key="3">
    <source>
        <dbReference type="Proteomes" id="UP000009131"/>
    </source>
</evidence>
<dbReference type="OrthoDB" id="2371309at2759"/>
<dbReference type="eggNOG" id="ENOG502S8V7">
    <property type="taxonomic scope" value="Eukaryota"/>
</dbReference>
<dbReference type="Proteomes" id="UP000009131">
    <property type="component" value="Unassembled WGS sequence"/>
</dbReference>